<dbReference type="AlphaFoldDB" id="A0A2K3QQ56"/>
<dbReference type="InterPro" id="IPR052780">
    <property type="entry name" value="AAA_Catabolism_Regulators"/>
</dbReference>
<dbReference type="GO" id="GO:0006351">
    <property type="term" value="P:DNA-templated transcription"/>
    <property type="evidence" value="ECO:0007669"/>
    <property type="project" value="InterPro"/>
</dbReference>
<keyword evidence="1" id="KW-0539">Nucleus</keyword>
<evidence type="ECO:0000256" key="2">
    <source>
        <dbReference type="SAM" id="MobiDB-lite"/>
    </source>
</evidence>
<reference evidence="4 5" key="1">
    <citation type="submission" date="2017-08" db="EMBL/GenBank/DDBJ databases">
        <title>Harnessing the power of phylogenomics to disentangle the directionality and signatures of interkingdom host jumping in the parasitic fungal genus Tolypocladium.</title>
        <authorList>
            <person name="Quandt C.A."/>
            <person name="Patterson W."/>
            <person name="Spatafora J.W."/>
        </authorList>
    </citation>
    <scope>NUCLEOTIDE SEQUENCE [LARGE SCALE GENOMIC DNA]</scope>
    <source>
        <strain evidence="4 5">CBS 113982</strain>
    </source>
</reference>
<dbReference type="CDD" id="cd12148">
    <property type="entry name" value="fungal_TF_MHR"/>
    <property type="match status" value="1"/>
</dbReference>
<feature type="non-terminal residue" evidence="4">
    <location>
        <position position="1"/>
    </location>
</feature>
<feature type="compositionally biased region" description="Basic and acidic residues" evidence="2">
    <location>
        <begin position="69"/>
        <end position="80"/>
    </location>
</feature>
<evidence type="ECO:0000313" key="5">
    <source>
        <dbReference type="Proteomes" id="UP000236621"/>
    </source>
</evidence>
<organism evidence="4 5">
    <name type="scientific">Tolypocladium capitatum</name>
    <dbReference type="NCBI Taxonomy" id="45235"/>
    <lineage>
        <taxon>Eukaryota</taxon>
        <taxon>Fungi</taxon>
        <taxon>Dikarya</taxon>
        <taxon>Ascomycota</taxon>
        <taxon>Pezizomycotina</taxon>
        <taxon>Sordariomycetes</taxon>
        <taxon>Hypocreomycetidae</taxon>
        <taxon>Hypocreales</taxon>
        <taxon>Ophiocordycipitaceae</taxon>
        <taxon>Tolypocladium</taxon>
    </lineage>
</organism>
<dbReference type="PANTHER" id="PTHR31644:SF1">
    <property type="entry name" value="ZN(II)2CYS6 TRANSCRIPTION FACTOR (EUROFUNG)"/>
    <property type="match status" value="1"/>
</dbReference>
<name>A0A2K3QQ56_9HYPO</name>
<evidence type="ECO:0000313" key="4">
    <source>
        <dbReference type="EMBL" id="PNY29649.1"/>
    </source>
</evidence>
<dbReference type="GO" id="GO:0008270">
    <property type="term" value="F:zinc ion binding"/>
    <property type="evidence" value="ECO:0007669"/>
    <property type="project" value="InterPro"/>
</dbReference>
<comment type="caution">
    <text evidence="4">The sequence shown here is derived from an EMBL/GenBank/DDBJ whole genome shotgun (WGS) entry which is preliminary data.</text>
</comment>
<feature type="region of interest" description="Disordered" evidence="2">
    <location>
        <begin position="28"/>
        <end position="122"/>
    </location>
</feature>
<dbReference type="GO" id="GO:0000981">
    <property type="term" value="F:DNA-binding transcription factor activity, RNA polymerase II-specific"/>
    <property type="evidence" value="ECO:0007669"/>
    <property type="project" value="TreeGrafter"/>
</dbReference>
<dbReference type="EMBL" id="NRSZ01000078">
    <property type="protein sequence ID" value="PNY29649.1"/>
    <property type="molecule type" value="Genomic_DNA"/>
</dbReference>
<dbReference type="OrthoDB" id="5818554at2759"/>
<proteinExistence type="predicted"/>
<accession>A0A2K3QQ56</accession>
<dbReference type="GO" id="GO:0003677">
    <property type="term" value="F:DNA binding"/>
    <property type="evidence" value="ECO:0007669"/>
    <property type="project" value="InterPro"/>
</dbReference>
<gene>
    <name evidence="4" type="ORF">TCAP_00434</name>
</gene>
<dbReference type="GO" id="GO:0005634">
    <property type="term" value="C:nucleus"/>
    <property type="evidence" value="ECO:0007669"/>
    <property type="project" value="TreeGrafter"/>
</dbReference>
<sequence length="715" mass="78084">DSDGVTGNPPCRRCVEYRLECVLAKSRRGGRRIKGVKGGLPASNKSGHGDISPSSNGKSANPIAGGEGIGEHCSRPDQDRQGQVGPEALQGWKSPQAAPNWRGESPGGSPQDLEASRRESDRLEGHIASTDLLNPSDALDLLAQVADLDPGGHGNSSGRAGANIPSAQGPTQGAASSIAYYFPPIVDGILTWSEASYLVKRYHDKYHPFFPIAYSSIFDGRPISEWAEKEPYLLTAILTVASKDDPSWFRVYEACSQNMESLVSKLIYAGSNNIGSVEALLILAEWAPQRPQDNSAIGCGQEDHGAWMLVGMAIRLGYLQRLEQTALLPETGAQSADASRKRIAWAACYMSDRQVSIRLGKGFWSRGPIPSINWRAADFPSLQVQALGSDNLALLFQAQLELIQLFSNAHDILYSSSSHRNQLYMGGEYIRYIDDFASVLRKWKLSWANCTFTPPVKASLVLSFEFLRLYINAFAFQATLNRAVARASQRSSNKVQAVNTLFSDVAGNPDARFIYESIDAANSLLSILNSFIDPVAGLKCMPLKYCLYVIYAAVFLFKARLAGAISSEGDGGVRRAIQGTISQLQKTSNNPHSLGRRYATSLRLLWRKSSGKYAAKSSSRRESPREPPMPVQDATVRPEDVPGCEKALELDPLNGFSWRDLDSLGQYIANNSTLSTTDGMLTSNDLDWEHGSSGLDDSAMRPQFDNVWSGHDIIF</sequence>
<dbReference type="Proteomes" id="UP000236621">
    <property type="component" value="Unassembled WGS sequence"/>
</dbReference>
<feature type="region of interest" description="Disordered" evidence="2">
    <location>
        <begin position="149"/>
        <end position="169"/>
    </location>
</feature>
<feature type="domain" description="Xylanolytic transcriptional activator regulatory" evidence="3">
    <location>
        <begin position="306"/>
        <end position="386"/>
    </location>
</feature>
<dbReference type="SMART" id="SM00906">
    <property type="entry name" value="Fungal_trans"/>
    <property type="match status" value="1"/>
</dbReference>
<keyword evidence="5" id="KW-1185">Reference proteome</keyword>
<evidence type="ECO:0000259" key="3">
    <source>
        <dbReference type="SMART" id="SM00906"/>
    </source>
</evidence>
<evidence type="ECO:0000256" key="1">
    <source>
        <dbReference type="ARBA" id="ARBA00023242"/>
    </source>
</evidence>
<dbReference type="InterPro" id="IPR007219">
    <property type="entry name" value="XnlR_reg_dom"/>
</dbReference>
<dbReference type="PANTHER" id="PTHR31644">
    <property type="entry name" value="TRANSCRIPTIONAL ACTIVATOR ARO80-RELATED"/>
    <property type="match status" value="1"/>
</dbReference>
<feature type="region of interest" description="Disordered" evidence="2">
    <location>
        <begin position="613"/>
        <end position="638"/>
    </location>
</feature>
<dbReference type="STRING" id="45235.A0A2K3QQ56"/>
<protein>
    <recommendedName>
        <fullName evidence="3">Xylanolytic transcriptional activator regulatory domain-containing protein</fullName>
    </recommendedName>
</protein>